<evidence type="ECO:0000256" key="4">
    <source>
        <dbReference type="ARBA" id="ARBA00022617"/>
    </source>
</evidence>
<keyword evidence="8" id="KW-0560">Oxidoreductase</keyword>
<dbReference type="OrthoDB" id="1055148at2759"/>
<gene>
    <name evidence="12" type="ORF">POTOM_048700</name>
</gene>
<dbReference type="GO" id="GO:0020037">
    <property type="term" value="F:heme binding"/>
    <property type="evidence" value="ECO:0007669"/>
    <property type="project" value="InterPro"/>
</dbReference>
<keyword evidence="13" id="KW-1185">Reference proteome</keyword>
<dbReference type="EMBL" id="JAAWWB010000028">
    <property type="protein sequence ID" value="KAG6748766.1"/>
    <property type="molecule type" value="Genomic_DNA"/>
</dbReference>
<proteinExistence type="inferred from homology"/>
<evidence type="ECO:0000256" key="9">
    <source>
        <dbReference type="ARBA" id="ARBA00023004"/>
    </source>
</evidence>
<evidence type="ECO:0000256" key="10">
    <source>
        <dbReference type="ARBA" id="ARBA00023033"/>
    </source>
</evidence>
<keyword evidence="5" id="KW-0812">Transmembrane</keyword>
<comment type="cofactor">
    <cofactor evidence="1">
        <name>heme</name>
        <dbReference type="ChEBI" id="CHEBI:30413"/>
    </cofactor>
</comment>
<keyword evidence="4" id="KW-0349">Heme</keyword>
<dbReference type="Pfam" id="PF00067">
    <property type="entry name" value="p450"/>
    <property type="match status" value="1"/>
</dbReference>
<comment type="caution">
    <text evidence="12">The sequence shown here is derived from an EMBL/GenBank/DDBJ whole genome shotgun (WGS) entry which is preliminary data.</text>
</comment>
<evidence type="ECO:0000256" key="1">
    <source>
        <dbReference type="ARBA" id="ARBA00001971"/>
    </source>
</evidence>
<keyword evidence="6" id="KW-0479">Metal-binding</keyword>
<dbReference type="PANTHER" id="PTHR47953">
    <property type="entry name" value="OS08G0105600 PROTEIN"/>
    <property type="match status" value="1"/>
</dbReference>
<dbReference type="GO" id="GO:0016020">
    <property type="term" value="C:membrane"/>
    <property type="evidence" value="ECO:0007669"/>
    <property type="project" value="UniProtKB-SubCell"/>
</dbReference>
<organism evidence="12 13">
    <name type="scientific">Populus tomentosa</name>
    <name type="common">Chinese white poplar</name>
    <dbReference type="NCBI Taxonomy" id="118781"/>
    <lineage>
        <taxon>Eukaryota</taxon>
        <taxon>Viridiplantae</taxon>
        <taxon>Streptophyta</taxon>
        <taxon>Embryophyta</taxon>
        <taxon>Tracheophyta</taxon>
        <taxon>Spermatophyta</taxon>
        <taxon>Magnoliopsida</taxon>
        <taxon>eudicotyledons</taxon>
        <taxon>Gunneridae</taxon>
        <taxon>Pentapetalae</taxon>
        <taxon>rosids</taxon>
        <taxon>fabids</taxon>
        <taxon>Malpighiales</taxon>
        <taxon>Salicaceae</taxon>
        <taxon>Saliceae</taxon>
        <taxon>Populus</taxon>
    </lineage>
</organism>
<evidence type="ECO:0000313" key="12">
    <source>
        <dbReference type="EMBL" id="KAG6748766.1"/>
    </source>
</evidence>
<evidence type="ECO:0000256" key="7">
    <source>
        <dbReference type="ARBA" id="ARBA00022989"/>
    </source>
</evidence>
<keyword evidence="7" id="KW-1133">Transmembrane helix</keyword>
<dbReference type="Proteomes" id="UP000886885">
    <property type="component" value="Chromosome 14D"/>
</dbReference>
<evidence type="ECO:0000256" key="2">
    <source>
        <dbReference type="ARBA" id="ARBA00004167"/>
    </source>
</evidence>
<evidence type="ECO:0000256" key="11">
    <source>
        <dbReference type="ARBA" id="ARBA00023136"/>
    </source>
</evidence>
<sequence length="131" mass="14741">MKRLKDVDAKNNRFTGYWESMEEKIGLDILDIFFGGAGTITTTIEWARSELLKSPSVIEKAQVELQQAFKGKSKVEEVGIENLDYLKAIIKETLRLHPVSSLLPTKAKERCEINGHETPVKAKVVINTQTP</sequence>
<evidence type="ECO:0000256" key="6">
    <source>
        <dbReference type="ARBA" id="ARBA00022723"/>
    </source>
</evidence>
<evidence type="ECO:0000256" key="3">
    <source>
        <dbReference type="ARBA" id="ARBA00010617"/>
    </source>
</evidence>
<name>A0A8X7YDL3_POPTO</name>
<comment type="subcellular location">
    <subcellularLocation>
        <location evidence="2">Membrane</location>
        <topology evidence="2">Single-pass membrane protein</topology>
    </subcellularLocation>
</comment>
<dbReference type="InterPro" id="IPR052306">
    <property type="entry name" value="CYP450_71D"/>
</dbReference>
<comment type="similarity">
    <text evidence="3">Belongs to the cytochrome P450 family.</text>
</comment>
<dbReference type="AlphaFoldDB" id="A0A8X7YDL3"/>
<dbReference type="GO" id="GO:0005506">
    <property type="term" value="F:iron ion binding"/>
    <property type="evidence" value="ECO:0007669"/>
    <property type="project" value="InterPro"/>
</dbReference>
<keyword evidence="9" id="KW-0408">Iron</keyword>
<keyword evidence="11" id="KW-0472">Membrane</keyword>
<dbReference type="GO" id="GO:0016705">
    <property type="term" value="F:oxidoreductase activity, acting on paired donors, with incorporation or reduction of molecular oxygen"/>
    <property type="evidence" value="ECO:0007669"/>
    <property type="project" value="InterPro"/>
</dbReference>
<dbReference type="PANTHER" id="PTHR47953:SF19">
    <property type="entry name" value="OS06G0641600 PROTEIN"/>
    <property type="match status" value="1"/>
</dbReference>
<protein>
    <submittedName>
        <fullName evidence="12">Uncharacterized protein</fullName>
    </submittedName>
</protein>
<evidence type="ECO:0000256" key="5">
    <source>
        <dbReference type="ARBA" id="ARBA00022692"/>
    </source>
</evidence>
<accession>A0A8X7YDL3</accession>
<keyword evidence="10" id="KW-0503">Monooxygenase</keyword>
<dbReference type="InterPro" id="IPR001128">
    <property type="entry name" value="Cyt_P450"/>
</dbReference>
<evidence type="ECO:0000313" key="13">
    <source>
        <dbReference type="Proteomes" id="UP000886885"/>
    </source>
</evidence>
<evidence type="ECO:0000256" key="8">
    <source>
        <dbReference type="ARBA" id="ARBA00023002"/>
    </source>
</evidence>
<reference evidence="12" key="1">
    <citation type="journal article" date="2020" name="bioRxiv">
        <title>Hybrid origin of Populus tomentosa Carr. identified through genome sequencing and phylogenomic analysis.</title>
        <authorList>
            <person name="An X."/>
            <person name="Gao K."/>
            <person name="Chen Z."/>
            <person name="Li J."/>
            <person name="Yang X."/>
            <person name="Yang X."/>
            <person name="Zhou J."/>
            <person name="Guo T."/>
            <person name="Zhao T."/>
            <person name="Huang S."/>
            <person name="Miao D."/>
            <person name="Khan W.U."/>
            <person name="Rao P."/>
            <person name="Ye M."/>
            <person name="Lei B."/>
            <person name="Liao W."/>
            <person name="Wang J."/>
            <person name="Ji L."/>
            <person name="Li Y."/>
            <person name="Guo B."/>
            <person name="Mustafa N.S."/>
            <person name="Li S."/>
            <person name="Yun Q."/>
            <person name="Keller S.R."/>
            <person name="Mao J."/>
            <person name="Zhang R."/>
            <person name="Strauss S.H."/>
        </authorList>
    </citation>
    <scope>NUCLEOTIDE SEQUENCE</scope>
    <source>
        <strain evidence="12">GM15</strain>
        <tissue evidence="12">Leaf</tissue>
    </source>
</reference>
<dbReference type="GO" id="GO:0004497">
    <property type="term" value="F:monooxygenase activity"/>
    <property type="evidence" value="ECO:0007669"/>
    <property type="project" value="UniProtKB-KW"/>
</dbReference>